<dbReference type="InterPro" id="IPR004046">
    <property type="entry name" value="GST_C"/>
</dbReference>
<evidence type="ECO:0000313" key="11">
    <source>
        <dbReference type="Proteomes" id="UP000440578"/>
    </source>
</evidence>
<reference evidence="9 11" key="1">
    <citation type="submission" date="2019-07" db="EMBL/GenBank/DDBJ databases">
        <title>Draft genome assembly of a fouling barnacle, Amphibalanus amphitrite (Darwin, 1854): The first reference genome for Thecostraca.</title>
        <authorList>
            <person name="Kim W."/>
        </authorList>
    </citation>
    <scope>NUCLEOTIDE SEQUENCE [LARGE SCALE GENOMIC DNA]</scope>
    <source>
        <strain evidence="9">SNU_AA5</strain>
        <tissue evidence="9">Soma without cirri and trophi</tissue>
    </source>
</reference>
<evidence type="ECO:0000313" key="9">
    <source>
        <dbReference type="EMBL" id="KAF0297405.1"/>
    </source>
</evidence>
<dbReference type="PANTHER" id="PTHR43917">
    <property type="match status" value="1"/>
</dbReference>
<dbReference type="PROSITE" id="PS50405">
    <property type="entry name" value="GST_CTER"/>
    <property type="match status" value="1"/>
</dbReference>
<organism evidence="9 11">
    <name type="scientific">Amphibalanus amphitrite</name>
    <name type="common">Striped barnacle</name>
    <name type="synonym">Balanus amphitrite</name>
    <dbReference type="NCBI Taxonomy" id="1232801"/>
    <lineage>
        <taxon>Eukaryota</taxon>
        <taxon>Metazoa</taxon>
        <taxon>Ecdysozoa</taxon>
        <taxon>Arthropoda</taxon>
        <taxon>Crustacea</taxon>
        <taxon>Multicrustacea</taxon>
        <taxon>Cirripedia</taxon>
        <taxon>Thoracica</taxon>
        <taxon>Thoracicalcarea</taxon>
        <taxon>Balanomorpha</taxon>
        <taxon>Balanoidea</taxon>
        <taxon>Balanidae</taxon>
        <taxon>Amphibalaninae</taxon>
        <taxon>Amphibalanus</taxon>
    </lineage>
</organism>
<proteinExistence type="inferred from homology"/>
<comment type="subunit">
    <text evidence="3">Homodimer.</text>
</comment>
<keyword evidence="11" id="KW-1185">Reference proteome</keyword>
<dbReference type="EMBL" id="VIIS01001490">
    <property type="protein sequence ID" value="KAF0297405.1"/>
    <property type="molecule type" value="Genomic_DNA"/>
</dbReference>
<keyword evidence="5" id="KW-0963">Cytoplasm</keyword>
<evidence type="ECO:0000256" key="7">
    <source>
        <dbReference type="ARBA" id="ARBA00047960"/>
    </source>
</evidence>
<dbReference type="Gene3D" id="1.20.1050.10">
    <property type="match status" value="1"/>
</dbReference>
<dbReference type="Proteomes" id="UP000440578">
    <property type="component" value="Unassembled WGS sequence"/>
</dbReference>
<sequence length="164" mass="18944">MISKSVAILRYLCRQYPVADHWYPADPQRQARVDEYMAWQHNNTRLQCAMYFQTKFLIPMMSGQPVDERRAARFQAGMERALDHLEAVWLRDSPYVAGPQLSVADLLAVCELEQPIMVNYDVAAGRPRLAAWMERVRSDCHPVYAEVHQVCYKTRAKFGGVPKL</sequence>
<evidence type="ECO:0000256" key="4">
    <source>
        <dbReference type="ARBA" id="ARBA00012452"/>
    </source>
</evidence>
<dbReference type="InterPro" id="IPR051369">
    <property type="entry name" value="GST_Theta"/>
</dbReference>
<dbReference type="Pfam" id="PF00043">
    <property type="entry name" value="GST_C"/>
    <property type="match status" value="1"/>
</dbReference>
<evidence type="ECO:0000256" key="2">
    <source>
        <dbReference type="ARBA" id="ARBA00009899"/>
    </source>
</evidence>
<protein>
    <recommendedName>
        <fullName evidence="4">glutathione transferase</fullName>
        <ecNumber evidence="4">2.5.1.18</ecNumber>
    </recommendedName>
</protein>
<evidence type="ECO:0000313" key="10">
    <source>
        <dbReference type="EMBL" id="KAF0298476.1"/>
    </source>
</evidence>
<dbReference type="PANTHER" id="PTHR43917:SF8">
    <property type="entry name" value="GH16740P-RELATED"/>
    <property type="match status" value="1"/>
</dbReference>
<dbReference type="AlphaFoldDB" id="A0A6A4VTF6"/>
<dbReference type="SUPFAM" id="SSF47616">
    <property type="entry name" value="GST C-terminal domain-like"/>
    <property type="match status" value="1"/>
</dbReference>
<evidence type="ECO:0000259" key="8">
    <source>
        <dbReference type="PROSITE" id="PS50405"/>
    </source>
</evidence>
<dbReference type="InterPro" id="IPR010987">
    <property type="entry name" value="Glutathione-S-Trfase_C-like"/>
</dbReference>
<evidence type="ECO:0000256" key="3">
    <source>
        <dbReference type="ARBA" id="ARBA00011738"/>
    </source>
</evidence>
<evidence type="ECO:0000256" key="1">
    <source>
        <dbReference type="ARBA" id="ARBA00004496"/>
    </source>
</evidence>
<dbReference type="GO" id="GO:0006749">
    <property type="term" value="P:glutathione metabolic process"/>
    <property type="evidence" value="ECO:0007669"/>
    <property type="project" value="TreeGrafter"/>
</dbReference>
<name>A0A6A4VTF6_AMPAM</name>
<comment type="catalytic activity">
    <reaction evidence="7">
        <text>RX + glutathione = an S-substituted glutathione + a halide anion + H(+)</text>
        <dbReference type="Rhea" id="RHEA:16437"/>
        <dbReference type="ChEBI" id="CHEBI:15378"/>
        <dbReference type="ChEBI" id="CHEBI:16042"/>
        <dbReference type="ChEBI" id="CHEBI:17792"/>
        <dbReference type="ChEBI" id="CHEBI:57925"/>
        <dbReference type="ChEBI" id="CHEBI:90779"/>
        <dbReference type="EC" id="2.5.1.18"/>
    </reaction>
</comment>
<gene>
    <name evidence="9" type="primary">GSTT1_2</name>
    <name evidence="10" type="synonym">GSTT1_1</name>
    <name evidence="10" type="ORF">FJT64_004153</name>
    <name evidence="9" type="ORF">FJT64_005107</name>
</gene>
<dbReference type="CDD" id="cd03183">
    <property type="entry name" value="GST_C_Theta"/>
    <property type="match status" value="1"/>
</dbReference>
<accession>A0A6A4VTF6</accession>
<dbReference type="OrthoDB" id="422574at2759"/>
<dbReference type="EMBL" id="VIIS01001429">
    <property type="protein sequence ID" value="KAF0298476.1"/>
    <property type="molecule type" value="Genomic_DNA"/>
</dbReference>
<comment type="subcellular location">
    <subcellularLocation>
        <location evidence="1">Cytoplasm</location>
    </subcellularLocation>
</comment>
<comment type="similarity">
    <text evidence="2">Belongs to the GST superfamily. Theta family.</text>
</comment>
<evidence type="ECO:0000256" key="5">
    <source>
        <dbReference type="ARBA" id="ARBA00022490"/>
    </source>
</evidence>
<feature type="domain" description="GST C-terminal" evidence="8">
    <location>
        <begin position="26"/>
        <end position="158"/>
    </location>
</feature>
<dbReference type="GO" id="GO:0005737">
    <property type="term" value="C:cytoplasm"/>
    <property type="evidence" value="ECO:0007669"/>
    <property type="project" value="UniProtKB-SubCell"/>
</dbReference>
<dbReference type="EC" id="2.5.1.18" evidence="4"/>
<comment type="caution">
    <text evidence="9">The sequence shown here is derived from an EMBL/GenBank/DDBJ whole genome shotgun (WGS) entry which is preliminary data.</text>
</comment>
<dbReference type="GO" id="GO:0004364">
    <property type="term" value="F:glutathione transferase activity"/>
    <property type="evidence" value="ECO:0007669"/>
    <property type="project" value="UniProtKB-EC"/>
</dbReference>
<keyword evidence="6 9" id="KW-0808">Transferase</keyword>
<dbReference type="FunFam" id="1.20.1050.10:FF:000008">
    <property type="entry name" value="Glutathione S-transferase theta-1"/>
    <property type="match status" value="1"/>
</dbReference>
<dbReference type="InterPro" id="IPR040077">
    <property type="entry name" value="GST_C_Theta"/>
</dbReference>
<dbReference type="InterPro" id="IPR036282">
    <property type="entry name" value="Glutathione-S-Trfase_C_sf"/>
</dbReference>
<evidence type="ECO:0000256" key="6">
    <source>
        <dbReference type="ARBA" id="ARBA00022679"/>
    </source>
</evidence>